<organism evidence="1">
    <name type="scientific">Anguilla anguilla</name>
    <name type="common">European freshwater eel</name>
    <name type="synonym">Muraena anguilla</name>
    <dbReference type="NCBI Taxonomy" id="7936"/>
    <lineage>
        <taxon>Eukaryota</taxon>
        <taxon>Metazoa</taxon>
        <taxon>Chordata</taxon>
        <taxon>Craniata</taxon>
        <taxon>Vertebrata</taxon>
        <taxon>Euteleostomi</taxon>
        <taxon>Actinopterygii</taxon>
        <taxon>Neopterygii</taxon>
        <taxon>Teleostei</taxon>
        <taxon>Anguilliformes</taxon>
        <taxon>Anguillidae</taxon>
        <taxon>Anguilla</taxon>
    </lineage>
</organism>
<name>A0A0E9SWH3_ANGAN</name>
<dbReference type="AlphaFoldDB" id="A0A0E9SWH3"/>
<sequence>MAGRAPGATMPTLYMSDFQS</sequence>
<evidence type="ECO:0000313" key="1">
    <source>
        <dbReference type="EMBL" id="JAH45005.1"/>
    </source>
</evidence>
<reference evidence="1" key="1">
    <citation type="submission" date="2014-11" db="EMBL/GenBank/DDBJ databases">
        <authorList>
            <person name="Amaro Gonzalez C."/>
        </authorList>
    </citation>
    <scope>NUCLEOTIDE SEQUENCE</scope>
</reference>
<protein>
    <submittedName>
        <fullName evidence="1">Uncharacterized protein</fullName>
    </submittedName>
</protein>
<dbReference type="EMBL" id="GBXM01063572">
    <property type="protein sequence ID" value="JAH45005.1"/>
    <property type="molecule type" value="Transcribed_RNA"/>
</dbReference>
<proteinExistence type="predicted"/>
<reference evidence="1" key="2">
    <citation type="journal article" date="2015" name="Fish Shellfish Immunol.">
        <title>Early steps in the European eel (Anguilla anguilla)-Vibrio vulnificus interaction in the gills: Role of the RtxA13 toxin.</title>
        <authorList>
            <person name="Callol A."/>
            <person name="Pajuelo D."/>
            <person name="Ebbesson L."/>
            <person name="Teles M."/>
            <person name="MacKenzie S."/>
            <person name="Amaro C."/>
        </authorList>
    </citation>
    <scope>NUCLEOTIDE SEQUENCE</scope>
</reference>
<accession>A0A0E9SWH3</accession>